<dbReference type="Proteomes" id="UP000015453">
    <property type="component" value="Unassembled WGS sequence"/>
</dbReference>
<evidence type="ECO:0000256" key="1">
    <source>
        <dbReference type="ARBA" id="ARBA00007788"/>
    </source>
</evidence>
<dbReference type="SUPFAM" id="SSF88946">
    <property type="entry name" value="Sigma2 domain of RNA polymerase sigma factors"/>
    <property type="match status" value="1"/>
</dbReference>
<dbReference type="InterPro" id="IPR000943">
    <property type="entry name" value="RNA_pol_sigma70"/>
</dbReference>
<keyword evidence="2" id="KW-0805">Transcription regulation</keyword>
<dbReference type="PROSITE" id="PS00715">
    <property type="entry name" value="SIGMA70_1"/>
    <property type="match status" value="1"/>
</dbReference>
<dbReference type="GO" id="GO:0016987">
    <property type="term" value="F:sigma factor activity"/>
    <property type="evidence" value="ECO:0007669"/>
    <property type="project" value="UniProtKB-KW"/>
</dbReference>
<dbReference type="Gene3D" id="1.20.120.1810">
    <property type="match status" value="1"/>
</dbReference>
<evidence type="ECO:0000256" key="3">
    <source>
        <dbReference type="ARBA" id="ARBA00023082"/>
    </source>
</evidence>
<keyword evidence="4" id="KW-0238">DNA-binding</keyword>
<feature type="domain" description="RNA polymerase sigma-70" evidence="7">
    <location>
        <begin position="156"/>
        <end position="169"/>
    </location>
</feature>
<gene>
    <name evidence="8" type="ORF">M569_15477</name>
</gene>
<dbReference type="InterPro" id="IPR014284">
    <property type="entry name" value="RNA_pol_sigma-70_dom"/>
</dbReference>
<dbReference type="EMBL" id="AUSU01008443">
    <property type="protein sequence ID" value="EPS59331.1"/>
    <property type="molecule type" value="Genomic_DNA"/>
</dbReference>
<comment type="caution">
    <text evidence="8">The sequence shown here is derived from an EMBL/GenBank/DDBJ whole genome shotgun (WGS) entry which is preliminary data.</text>
</comment>
<proteinExistence type="inferred from homology"/>
<feature type="region of interest" description="Disordered" evidence="6">
    <location>
        <begin position="1"/>
        <end position="53"/>
    </location>
</feature>
<dbReference type="InterPro" id="IPR013325">
    <property type="entry name" value="RNA_pol_sigma_r2"/>
</dbReference>
<evidence type="ECO:0000256" key="5">
    <source>
        <dbReference type="ARBA" id="ARBA00023163"/>
    </source>
</evidence>
<dbReference type="Pfam" id="PF04542">
    <property type="entry name" value="Sigma70_r2"/>
    <property type="match status" value="1"/>
</dbReference>
<organism evidence="8 9">
    <name type="scientific">Genlisea aurea</name>
    <dbReference type="NCBI Taxonomy" id="192259"/>
    <lineage>
        <taxon>Eukaryota</taxon>
        <taxon>Viridiplantae</taxon>
        <taxon>Streptophyta</taxon>
        <taxon>Embryophyta</taxon>
        <taxon>Tracheophyta</taxon>
        <taxon>Spermatophyta</taxon>
        <taxon>Magnoliopsida</taxon>
        <taxon>eudicotyledons</taxon>
        <taxon>Gunneridae</taxon>
        <taxon>Pentapetalae</taxon>
        <taxon>asterids</taxon>
        <taxon>lamiids</taxon>
        <taxon>Lamiales</taxon>
        <taxon>Lentibulariaceae</taxon>
        <taxon>Genlisea</taxon>
    </lineage>
</organism>
<dbReference type="InterPro" id="IPR050239">
    <property type="entry name" value="Sigma-70_RNA_pol_init_factors"/>
</dbReference>
<feature type="compositionally biased region" description="Basic and acidic residues" evidence="6">
    <location>
        <begin position="33"/>
        <end position="42"/>
    </location>
</feature>
<keyword evidence="3" id="KW-0731">Sigma factor</keyword>
<evidence type="ECO:0000256" key="4">
    <source>
        <dbReference type="ARBA" id="ARBA00023125"/>
    </source>
</evidence>
<dbReference type="NCBIfam" id="TIGR02937">
    <property type="entry name" value="sigma70-ECF"/>
    <property type="match status" value="1"/>
</dbReference>
<keyword evidence="5" id="KW-0804">Transcription</keyword>
<protein>
    <recommendedName>
        <fullName evidence="7">RNA polymerase sigma-70 domain-containing protein</fullName>
    </recommendedName>
</protein>
<evidence type="ECO:0000256" key="2">
    <source>
        <dbReference type="ARBA" id="ARBA00023015"/>
    </source>
</evidence>
<dbReference type="InterPro" id="IPR007627">
    <property type="entry name" value="RNA_pol_sigma70_r2"/>
</dbReference>
<dbReference type="PRINTS" id="PR00046">
    <property type="entry name" value="SIGMA70FCT"/>
</dbReference>
<sequence length="209" mass="24252">LPLKRTVRSTRLMERQTKKRRAPRVVKSDDDDGTRHKTKPESTRNSGEDLDMNDPFRLFMRAPETTKLLTANDESELISKIQDVMKIQKVRNDLQTQFSREPTVVELSSAIGISCRDLQSQIRIGKTSRDKLLYANFRMVIHIAKQFQGRGLGIRDLVQEGSLGLMKSVEKFKPQVGCRFGTYAYWWIRQAIRKALFQHSRTIRLPVMM</sequence>
<dbReference type="GO" id="GO:0003677">
    <property type="term" value="F:DNA binding"/>
    <property type="evidence" value="ECO:0007669"/>
    <property type="project" value="UniProtKB-KW"/>
</dbReference>
<dbReference type="GO" id="GO:0006352">
    <property type="term" value="P:DNA-templated transcription initiation"/>
    <property type="evidence" value="ECO:0007669"/>
    <property type="project" value="InterPro"/>
</dbReference>
<comment type="similarity">
    <text evidence="1">Belongs to the sigma-70 factor family.</text>
</comment>
<reference evidence="8 9" key="1">
    <citation type="journal article" date="2013" name="BMC Genomics">
        <title>The miniature genome of a carnivorous plant Genlisea aurea contains a low number of genes and short non-coding sequences.</title>
        <authorList>
            <person name="Leushkin E.V."/>
            <person name="Sutormin R.A."/>
            <person name="Nabieva E.R."/>
            <person name="Penin A.A."/>
            <person name="Kondrashov A.S."/>
            <person name="Logacheva M.D."/>
        </authorList>
    </citation>
    <scope>NUCLEOTIDE SEQUENCE [LARGE SCALE GENOMIC DNA]</scope>
</reference>
<dbReference type="PANTHER" id="PTHR30603">
    <property type="entry name" value="RNA POLYMERASE SIGMA FACTOR RPO"/>
    <property type="match status" value="1"/>
</dbReference>
<evidence type="ECO:0000256" key="6">
    <source>
        <dbReference type="SAM" id="MobiDB-lite"/>
    </source>
</evidence>
<keyword evidence="9" id="KW-1185">Reference proteome</keyword>
<name>S8C4P6_9LAMI</name>
<feature type="non-terminal residue" evidence="8">
    <location>
        <position position="209"/>
    </location>
</feature>
<evidence type="ECO:0000259" key="7">
    <source>
        <dbReference type="PROSITE" id="PS00715"/>
    </source>
</evidence>
<evidence type="ECO:0000313" key="8">
    <source>
        <dbReference type="EMBL" id="EPS59331.1"/>
    </source>
</evidence>
<dbReference type="OrthoDB" id="206108at2759"/>
<evidence type="ECO:0000313" key="9">
    <source>
        <dbReference type="Proteomes" id="UP000015453"/>
    </source>
</evidence>
<feature type="non-terminal residue" evidence="8">
    <location>
        <position position="1"/>
    </location>
</feature>
<accession>S8C4P6</accession>
<dbReference type="AlphaFoldDB" id="S8C4P6"/>
<dbReference type="PANTHER" id="PTHR30603:SF45">
    <property type="entry name" value="RNA POLYMERASE SIGMA FACTOR SIGF, CHLOROPLASTIC"/>
    <property type="match status" value="1"/>
</dbReference>